<dbReference type="AlphaFoldDB" id="A0A0H2R8H6"/>
<evidence type="ECO:0008006" key="3">
    <source>
        <dbReference type="Google" id="ProtNLM"/>
    </source>
</evidence>
<evidence type="ECO:0000313" key="2">
    <source>
        <dbReference type="Proteomes" id="UP000053477"/>
    </source>
</evidence>
<reference evidence="1 2" key="1">
    <citation type="submission" date="2015-04" db="EMBL/GenBank/DDBJ databases">
        <title>Complete genome sequence of Schizopora paradoxa KUC8140, a cosmopolitan wood degrader in East Asia.</title>
        <authorList>
            <consortium name="DOE Joint Genome Institute"/>
            <person name="Min B."/>
            <person name="Park H."/>
            <person name="Jang Y."/>
            <person name="Kim J.-J."/>
            <person name="Kim K.H."/>
            <person name="Pangilinan J."/>
            <person name="Lipzen A."/>
            <person name="Riley R."/>
            <person name="Grigoriev I.V."/>
            <person name="Spatafora J.W."/>
            <person name="Choi I.-G."/>
        </authorList>
    </citation>
    <scope>NUCLEOTIDE SEQUENCE [LARGE SCALE GENOMIC DNA]</scope>
    <source>
        <strain evidence="1 2">KUC8140</strain>
    </source>
</reference>
<dbReference type="OrthoDB" id="3193283at2759"/>
<name>A0A0H2R8H6_9AGAM</name>
<dbReference type="InParanoid" id="A0A0H2R8H6"/>
<dbReference type="EMBL" id="KQ086263">
    <property type="protein sequence ID" value="KLO05833.1"/>
    <property type="molecule type" value="Genomic_DNA"/>
</dbReference>
<accession>A0A0H2R8H6</accession>
<proteinExistence type="predicted"/>
<protein>
    <recommendedName>
        <fullName evidence="3">F-box domain-containing protein</fullName>
    </recommendedName>
</protein>
<dbReference type="Proteomes" id="UP000053477">
    <property type="component" value="Unassembled WGS sequence"/>
</dbReference>
<evidence type="ECO:0000313" key="1">
    <source>
        <dbReference type="EMBL" id="KLO05833.1"/>
    </source>
</evidence>
<keyword evidence="2" id="KW-1185">Reference proteome</keyword>
<sequence>MSPESEASEVLLALEKAARTPNFHLLDLNDVFGLRNWSAVRNIEADVDPFSDDLDNEIIDADLTSRFMASAFQIDAIVSMLNVLSSFANEIQSRLKQSHKCITEKLSKCINELPDELIATVFQFTVWEEGHEGGRQALFLSQISRRFREIALGTRSLWATLSSSNSTSQLETCISRAGLNEEYHAYIHYDSSIYSSGIYSFMDACQSSTSRWKTVTLTQDESIWVDDQTVYSSITILLDKLSSSLIERGLQLPMLEELDIRGHSKTSHTITRRDVREWAPNLRTLRCSYALFVPTAALTSVSTFDYTQIFSDRIHNPLSSLRSMLEFLSFLPNLITFSLELHSANELACNWAILATECPSIISFHLQLRSLQLKEELEPQASYLASLMNALRIPSLEKLTISLGFWDTRDEMDGDGWTLALEQLLMVLIPKHFLKSSRLKSLSYFLWLDRDTPLSYWEQAVPHDNRIFYIPLDRIFHIQNLTISSWFRVQFVKYAPYLRRIHLRERCRLRELKFIGCENMAGVDLGGIVRSLLCEFDVWEKIERVSVKNCKNLAYEDLMWIIGEEKLRYLDMI</sequence>
<organism evidence="1 2">
    <name type="scientific">Schizopora paradoxa</name>
    <dbReference type="NCBI Taxonomy" id="27342"/>
    <lineage>
        <taxon>Eukaryota</taxon>
        <taxon>Fungi</taxon>
        <taxon>Dikarya</taxon>
        <taxon>Basidiomycota</taxon>
        <taxon>Agaricomycotina</taxon>
        <taxon>Agaricomycetes</taxon>
        <taxon>Hymenochaetales</taxon>
        <taxon>Schizoporaceae</taxon>
        <taxon>Schizopora</taxon>
    </lineage>
</organism>
<gene>
    <name evidence="1" type="ORF">SCHPADRAFT_895949</name>
</gene>